<reference evidence="1" key="1">
    <citation type="submission" date="2023-04" db="EMBL/GenBank/DDBJ databases">
        <title>A chromosome-level genome assembly of the parasitoid wasp Eretmocerus hayati.</title>
        <authorList>
            <person name="Zhong Y."/>
            <person name="Liu S."/>
            <person name="Liu Y."/>
        </authorList>
    </citation>
    <scope>NUCLEOTIDE SEQUENCE</scope>
    <source>
        <strain evidence="1">ZJU_SS_LIU_2023</strain>
    </source>
</reference>
<gene>
    <name evidence="1" type="ORF">QAD02_003533</name>
</gene>
<protein>
    <submittedName>
        <fullName evidence="1">Uncharacterized protein</fullName>
    </submittedName>
</protein>
<sequence length="176" mass="19564">MKYTLHTSTFTLILGEYVRTLFIQTACVTLRNSAPIIDRRGKSGASSALPGVFDRTNKVVEEGKSRKKDDELPVRTIERGHVLTNKRANNDGAQRYSGERKKRKDESLIRQRHQNGDEAGAADVVRQRNSPIKSIHQQSGWTKSLGGLYSSSSSAAGLTIDQQQQAKQRTLYSASM</sequence>
<comment type="caution">
    <text evidence="1">The sequence shown here is derived from an EMBL/GenBank/DDBJ whole genome shotgun (WGS) entry which is preliminary data.</text>
</comment>
<organism evidence="1 2">
    <name type="scientific">Eretmocerus hayati</name>
    <dbReference type="NCBI Taxonomy" id="131215"/>
    <lineage>
        <taxon>Eukaryota</taxon>
        <taxon>Metazoa</taxon>
        <taxon>Ecdysozoa</taxon>
        <taxon>Arthropoda</taxon>
        <taxon>Hexapoda</taxon>
        <taxon>Insecta</taxon>
        <taxon>Pterygota</taxon>
        <taxon>Neoptera</taxon>
        <taxon>Endopterygota</taxon>
        <taxon>Hymenoptera</taxon>
        <taxon>Apocrita</taxon>
        <taxon>Proctotrupomorpha</taxon>
        <taxon>Chalcidoidea</taxon>
        <taxon>Aphelinidae</taxon>
        <taxon>Aphelininae</taxon>
        <taxon>Eretmocerus</taxon>
    </lineage>
</organism>
<dbReference type="Proteomes" id="UP001239111">
    <property type="component" value="Chromosome 3"/>
</dbReference>
<evidence type="ECO:0000313" key="1">
    <source>
        <dbReference type="EMBL" id="KAJ8672274.1"/>
    </source>
</evidence>
<keyword evidence="2" id="KW-1185">Reference proteome</keyword>
<evidence type="ECO:0000313" key="2">
    <source>
        <dbReference type="Proteomes" id="UP001239111"/>
    </source>
</evidence>
<name>A0ACC2NPN1_9HYME</name>
<accession>A0ACC2NPN1</accession>
<dbReference type="EMBL" id="CM056743">
    <property type="protein sequence ID" value="KAJ8672274.1"/>
    <property type="molecule type" value="Genomic_DNA"/>
</dbReference>
<proteinExistence type="predicted"/>